<comment type="similarity">
    <text evidence="1">Belongs to the protein-tyrosine phosphatase family. Non-receptor class dual specificity subfamily.</text>
</comment>
<dbReference type="PRINTS" id="PR01908">
    <property type="entry name" value="ADSPHPHTASE"/>
</dbReference>
<proteinExistence type="inferred from homology"/>
<dbReference type="PROSITE" id="PS50054">
    <property type="entry name" value="TYR_PHOSPHATASE_DUAL"/>
    <property type="match status" value="1"/>
</dbReference>
<dbReference type="EMBL" id="JAFNEN010000014">
    <property type="protein sequence ID" value="KAG8200649.1"/>
    <property type="molecule type" value="Genomic_DNA"/>
</dbReference>
<feature type="domain" description="Tyrosine specific protein phosphatases" evidence="9">
    <location>
        <begin position="184"/>
        <end position="241"/>
    </location>
</feature>
<evidence type="ECO:0000256" key="3">
    <source>
        <dbReference type="ARBA" id="ARBA00022801"/>
    </source>
</evidence>
<dbReference type="PRINTS" id="PR01909">
    <property type="entry name" value="ADSPHPHTASEA"/>
</dbReference>
<dbReference type="PANTHER" id="PTHR45682:SF1">
    <property type="entry name" value="DUAL SPECIFICITY PROTEIN PHOSPHATASE 3"/>
    <property type="match status" value="1"/>
</dbReference>
<sequence>MNSYTHLDSASRFYSKAFNDYLVSRALDAPVARRRTPLPRFSTLKKEKAPRPASTTFLDTYRRRDPNYQISKIPNYGDSYLSRRAVPLCTPDDLLDIIRDPSGYYVLPTDPCNEVFPNIYLSDAPTALCTALLKRMGITHVLNAAQGKEKHCGLVNTWPGFYSQSGIKFLGVPAFDNIVFRIHPYFEEAAQFIDDALKAGGKVLVHCQAGISRSATLVCSFLMLKRGFTAQEAVKAVRKNRAIIPNDGFLQQLCDLNDKLSRNRTVELSS</sequence>
<evidence type="ECO:0000313" key="11">
    <source>
        <dbReference type="Proteomes" id="UP000827092"/>
    </source>
</evidence>
<keyword evidence="3" id="KW-0378">Hydrolase</keyword>
<evidence type="ECO:0000259" key="8">
    <source>
        <dbReference type="PROSITE" id="PS50054"/>
    </source>
</evidence>
<reference evidence="10 11" key="1">
    <citation type="journal article" date="2022" name="Nat. Ecol. Evol.">
        <title>A masculinizing supergene underlies an exaggerated male reproductive morph in a spider.</title>
        <authorList>
            <person name="Hendrickx F."/>
            <person name="De Corte Z."/>
            <person name="Sonet G."/>
            <person name="Van Belleghem S.M."/>
            <person name="Kostlbacher S."/>
            <person name="Vangestel C."/>
        </authorList>
    </citation>
    <scope>NUCLEOTIDE SEQUENCE [LARGE SCALE GENOMIC DNA]</scope>
    <source>
        <strain evidence="10">W744_W776</strain>
    </source>
</reference>
<dbReference type="GO" id="GO:0005737">
    <property type="term" value="C:cytoplasm"/>
    <property type="evidence" value="ECO:0007669"/>
    <property type="project" value="TreeGrafter"/>
</dbReference>
<comment type="catalytic activity">
    <reaction evidence="6">
        <text>O-phospho-L-threonyl-[protein] + H2O = L-threonyl-[protein] + phosphate</text>
        <dbReference type="Rhea" id="RHEA:47004"/>
        <dbReference type="Rhea" id="RHEA-COMP:11060"/>
        <dbReference type="Rhea" id="RHEA-COMP:11605"/>
        <dbReference type="ChEBI" id="CHEBI:15377"/>
        <dbReference type="ChEBI" id="CHEBI:30013"/>
        <dbReference type="ChEBI" id="CHEBI:43474"/>
        <dbReference type="ChEBI" id="CHEBI:61977"/>
        <dbReference type="EC" id="3.1.3.16"/>
    </reaction>
</comment>
<evidence type="ECO:0000259" key="9">
    <source>
        <dbReference type="PROSITE" id="PS50056"/>
    </source>
</evidence>
<keyword evidence="4" id="KW-0904">Protein phosphatase</keyword>
<dbReference type="PROSITE" id="PS00383">
    <property type="entry name" value="TYR_PHOSPHATASE_1"/>
    <property type="match status" value="1"/>
</dbReference>
<comment type="caution">
    <text evidence="10">The sequence shown here is derived from an EMBL/GenBank/DDBJ whole genome shotgun (WGS) entry which is preliminary data.</text>
</comment>
<dbReference type="SUPFAM" id="SSF52799">
    <property type="entry name" value="(Phosphotyrosine protein) phosphatases II"/>
    <property type="match status" value="1"/>
</dbReference>
<accession>A0AAV6VY49</accession>
<dbReference type="InterPro" id="IPR000387">
    <property type="entry name" value="Tyr_Pase_dom"/>
</dbReference>
<dbReference type="InterPro" id="IPR020422">
    <property type="entry name" value="TYR_PHOSPHATASE_DUAL_dom"/>
</dbReference>
<organism evidence="10 11">
    <name type="scientific">Oedothorax gibbosus</name>
    <dbReference type="NCBI Taxonomy" id="931172"/>
    <lineage>
        <taxon>Eukaryota</taxon>
        <taxon>Metazoa</taxon>
        <taxon>Ecdysozoa</taxon>
        <taxon>Arthropoda</taxon>
        <taxon>Chelicerata</taxon>
        <taxon>Arachnida</taxon>
        <taxon>Araneae</taxon>
        <taxon>Araneomorphae</taxon>
        <taxon>Entelegynae</taxon>
        <taxon>Araneoidea</taxon>
        <taxon>Linyphiidae</taxon>
        <taxon>Erigoninae</taxon>
        <taxon>Oedothorax</taxon>
    </lineage>
</organism>
<dbReference type="PANTHER" id="PTHR45682">
    <property type="entry name" value="AGAP008228-PA"/>
    <property type="match status" value="1"/>
</dbReference>
<dbReference type="EC" id="3.1.3.16" evidence="2"/>
<comment type="catalytic activity">
    <reaction evidence="5">
        <text>O-phospho-L-seryl-[protein] + H2O = L-seryl-[protein] + phosphate</text>
        <dbReference type="Rhea" id="RHEA:20629"/>
        <dbReference type="Rhea" id="RHEA-COMP:9863"/>
        <dbReference type="Rhea" id="RHEA-COMP:11604"/>
        <dbReference type="ChEBI" id="CHEBI:15377"/>
        <dbReference type="ChEBI" id="CHEBI:29999"/>
        <dbReference type="ChEBI" id="CHEBI:43474"/>
        <dbReference type="ChEBI" id="CHEBI:83421"/>
        <dbReference type="EC" id="3.1.3.16"/>
    </reaction>
</comment>
<dbReference type="AlphaFoldDB" id="A0AAV6VY49"/>
<dbReference type="InterPro" id="IPR020405">
    <property type="entry name" value="Atypical_DUSP_subfamA"/>
</dbReference>
<name>A0AAV6VY49_9ARAC</name>
<gene>
    <name evidence="10" type="ORF">JTE90_022271</name>
</gene>
<evidence type="ECO:0000256" key="2">
    <source>
        <dbReference type="ARBA" id="ARBA00013081"/>
    </source>
</evidence>
<protein>
    <recommendedName>
        <fullName evidence="2">protein-serine/threonine phosphatase</fullName>
        <ecNumber evidence="2">3.1.3.16</ecNumber>
    </recommendedName>
</protein>
<dbReference type="Pfam" id="PF00782">
    <property type="entry name" value="DSPc"/>
    <property type="match status" value="1"/>
</dbReference>
<dbReference type="Gene3D" id="3.90.190.10">
    <property type="entry name" value="Protein tyrosine phosphatase superfamily"/>
    <property type="match status" value="1"/>
</dbReference>
<evidence type="ECO:0000256" key="5">
    <source>
        <dbReference type="ARBA" id="ARBA00047761"/>
    </source>
</evidence>
<dbReference type="GO" id="GO:0033549">
    <property type="term" value="F:MAP kinase phosphatase activity"/>
    <property type="evidence" value="ECO:0007669"/>
    <property type="project" value="TreeGrafter"/>
</dbReference>
<dbReference type="CDD" id="cd14515">
    <property type="entry name" value="DUSP3-like"/>
    <property type="match status" value="1"/>
</dbReference>
<evidence type="ECO:0000313" key="10">
    <source>
        <dbReference type="EMBL" id="KAG8200649.1"/>
    </source>
</evidence>
<feature type="domain" description="Tyrosine-protein phosphatase" evidence="8">
    <location>
        <begin position="110"/>
        <end position="262"/>
    </location>
</feature>
<dbReference type="GO" id="GO:0043409">
    <property type="term" value="P:negative regulation of MAPK cascade"/>
    <property type="evidence" value="ECO:0007669"/>
    <property type="project" value="TreeGrafter"/>
</dbReference>
<dbReference type="SMART" id="SM00195">
    <property type="entry name" value="DSPc"/>
    <property type="match status" value="1"/>
</dbReference>
<evidence type="ECO:0000256" key="7">
    <source>
        <dbReference type="PIRSR" id="PIRSR620405-1"/>
    </source>
</evidence>
<dbReference type="InterPro" id="IPR000340">
    <property type="entry name" value="Dual-sp_phosphatase_cat-dom"/>
</dbReference>
<dbReference type="Proteomes" id="UP000827092">
    <property type="component" value="Unassembled WGS sequence"/>
</dbReference>
<dbReference type="InterPro" id="IPR029021">
    <property type="entry name" value="Prot-tyrosine_phosphatase-like"/>
</dbReference>
<evidence type="ECO:0000256" key="4">
    <source>
        <dbReference type="ARBA" id="ARBA00022912"/>
    </source>
</evidence>
<dbReference type="InterPro" id="IPR016130">
    <property type="entry name" value="Tyr_Pase_AS"/>
</dbReference>
<dbReference type="GO" id="GO:0008138">
    <property type="term" value="F:protein tyrosine/serine/threonine phosphatase activity"/>
    <property type="evidence" value="ECO:0007669"/>
    <property type="project" value="InterPro"/>
</dbReference>
<dbReference type="PROSITE" id="PS50056">
    <property type="entry name" value="TYR_PHOSPHATASE_2"/>
    <property type="match status" value="1"/>
</dbReference>
<evidence type="ECO:0000256" key="6">
    <source>
        <dbReference type="ARBA" id="ARBA00048336"/>
    </source>
</evidence>
<evidence type="ECO:0000256" key="1">
    <source>
        <dbReference type="ARBA" id="ARBA00008601"/>
    </source>
</evidence>
<dbReference type="GO" id="GO:0004722">
    <property type="term" value="F:protein serine/threonine phosphatase activity"/>
    <property type="evidence" value="ECO:0007669"/>
    <property type="project" value="UniProtKB-EC"/>
</dbReference>
<keyword evidence="11" id="KW-1185">Reference proteome</keyword>
<feature type="active site" description="Phosphocysteine intermediate" evidence="7">
    <location>
        <position position="207"/>
    </location>
</feature>